<gene>
    <name evidence="2" type="ORF">AXF42_Ash005593</name>
</gene>
<keyword evidence="3" id="KW-1185">Reference proteome</keyword>
<dbReference type="AlphaFoldDB" id="A0A2I0BBV5"/>
<organism evidence="2 3">
    <name type="scientific">Apostasia shenzhenica</name>
    <dbReference type="NCBI Taxonomy" id="1088818"/>
    <lineage>
        <taxon>Eukaryota</taxon>
        <taxon>Viridiplantae</taxon>
        <taxon>Streptophyta</taxon>
        <taxon>Embryophyta</taxon>
        <taxon>Tracheophyta</taxon>
        <taxon>Spermatophyta</taxon>
        <taxon>Magnoliopsida</taxon>
        <taxon>Liliopsida</taxon>
        <taxon>Asparagales</taxon>
        <taxon>Orchidaceae</taxon>
        <taxon>Apostasioideae</taxon>
        <taxon>Apostasia</taxon>
    </lineage>
</organism>
<reference evidence="2 3" key="1">
    <citation type="journal article" date="2017" name="Nature">
        <title>The Apostasia genome and the evolution of orchids.</title>
        <authorList>
            <person name="Zhang G.Q."/>
            <person name="Liu K.W."/>
            <person name="Li Z."/>
            <person name="Lohaus R."/>
            <person name="Hsiao Y.Y."/>
            <person name="Niu S.C."/>
            <person name="Wang J.Y."/>
            <person name="Lin Y.C."/>
            <person name="Xu Q."/>
            <person name="Chen L.J."/>
            <person name="Yoshida K."/>
            <person name="Fujiwara S."/>
            <person name="Wang Z.W."/>
            <person name="Zhang Y.Q."/>
            <person name="Mitsuda N."/>
            <person name="Wang M."/>
            <person name="Liu G.H."/>
            <person name="Pecoraro L."/>
            <person name="Huang H.X."/>
            <person name="Xiao X.J."/>
            <person name="Lin M."/>
            <person name="Wu X.Y."/>
            <person name="Wu W.L."/>
            <person name="Chen Y.Y."/>
            <person name="Chang S.B."/>
            <person name="Sakamoto S."/>
            <person name="Ohme-Takagi M."/>
            <person name="Yagi M."/>
            <person name="Zeng S.J."/>
            <person name="Shen C.Y."/>
            <person name="Yeh C.M."/>
            <person name="Luo Y.B."/>
            <person name="Tsai W.C."/>
            <person name="Van de Peer Y."/>
            <person name="Liu Z.J."/>
        </authorList>
    </citation>
    <scope>NUCLEOTIDE SEQUENCE [LARGE SCALE GENOMIC DNA]</scope>
    <source>
        <strain evidence="3">cv. Shenzhen</strain>
        <tissue evidence="2">Stem</tissue>
    </source>
</reference>
<evidence type="ECO:0000313" key="3">
    <source>
        <dbReference type="Proteomes" id="UP000236161"/>
    </source>
</evidence>
<dbReference type="EMBL" id="KZ451895">
    <property type="protein sequence ID" value="PKA65261.1"/>
    <property type="molecule type" value="Genomic_DNA"/>
</dbReference>
<proteinExistence type="predicted"/>
<feature type="region of interest" description="Disordered" evidence="1">
    <location>
        <begin position="116"/>
        <end position="162"/>
    </location>
</feature>
<accession>A0A2I0BBV5</accession>
<dbReference type="Proteomes" id="UP000236161">
    <property type="component" value="Unassembled WGS sequence"/>
</dbReference>
<name>A0A2I0BBV5_9ASPA</name>
<evidence type="ECO:0000313" key="2">
    <source>
        <dbReference type="EMBL" id="PKA65261.1"/>
    </source>
</evidence>
<feature type="compositionally biased region" description="Low complexity" evidence="1">
    <location>
        <begin position="116"/>
        <end position="125"/>
    </location>
</feature>
<sequence length="196" mass="20924">MRTATHASKQCSSLIPIEMCLTLHTARASPPGCIMADGCEWGLPGFRGLLSFLELATGVDVELPTSPLNPPQHDPVSQKSNKNKASTTAVPNAKVQKVQPATPISVVDFCPASSTSLSTLQGTGQNPPKRKRDDVLTTLNPNSWHDDGDISSHKTPRPAGSSRNYFFANLFSAGYGLNDESNTRLGLQNQLPMAAP</sequence>
<protein>
    <submittedName>
        <fullName evidence="2">Uncharacterized protein</fullName>
    </submittedName>
</protein>
<evidence type="ECO:0000256" key="1">
    <source>
        <dbReference type="SAM" id="MobiDB-lite"/>
    </source>
</evidence>
<feature type="compositionally biased region" description="Polar residues" evidence="1">
    <location>
        <begin position="75"/>
        <end position="90"/>
    </location>
</feature>
<feature type="region of interest" description="Disordered" evidence="1">
    <location>
        <begin position="64"/>
        <end position="92"/>
    </location>
</feature>